<organism evidence="2">
    <name type="scientific">uncultured Frankineae bacterium</name>
    <dbReference type="NCBI Taxonomy" id="437475"/>
    <lineage>
        <taxon>Bacteria</taxon>
        <taxon>Bacillati</taxon>
        <taxon>Actinomycetota</taxon>
        <taxon>Actinomycetes</taxon>
        <taxon>Frankiales</taxon>
        <taxon>environmental samples</taxon>
    </lineage>
</organism>
<feature type="non-terminal residue" evidence="2">
    <location>
        <position position="1"/>
    </location>
</feature>
<dbReference type="EMBL" id="CADCUB010000018">
    <property type="protein sequence ID" value="CAA9308339.1"/>
    <property type="molecule type" value="Genomic_DNA"/>
</dbReference>
<sequence length="65" mass="6818">GDSHDCGRADAGSDRRGRVPDSRTEAPDLAGLRPAARRAGPRRRLVAKDFLGQRLAGPQLIGGGL</sequence>
<feature type="non-terminal residue" evidence="2">
    <location>
        <position position="65"/>
    </location>
</feature>
<reference evidence="2" key="1">
    <citation type="submission" date="2020-02" db="EMBL/GenBank/DDBJ databases">
        <authorList>
            <person name="Meier V. D."/>
        </authorList>
    </citation>
    <scope>NUCLEOTIDE SEQUENCE</scope>
    <source>
        <strain evidence="2">AVDCRST_MAG07</strain>
    </source>
</reference>
<protein>
    <submittedName>
        <fullName evidence="2">Uncharacterized protein</fullName>
    </submittedName>
</protein>
<accession>A0A6J4KK11</accession>
<evidence type="ECO:0000313" key="2">
    <source>
        <dbReference type="EMBL" id="CAA9308339.1"/>
    </source>
</evidence>
<proteinExistence type="predicted"/>
<feature type="compositionally biased region" description="Basic and acidic residues" evidence="1">
    <location>
        <begin position="1"/>
        <end position="26"/>
    </location>
</feature>
<dbReference type="AlphaFoldDB" id="A0A6J4KK11"/>
<gene>
    <name evidence="2" type="ORF">AVDCRST_MAG07-441</name>
</gene>
<feature type="region of interest" description="Disordered" evidence="1">
    <location>
        <begin position="1"/>
        <end position="40"/>
    </location>
</feature>
<name>A0A6J4KK11_9ACTN</name>
<evidence type="ECO:0000256" key="1">
    <source>
        <dbReference type="SAM" id="MobiDB-lite"/>
    </source>
</evidence>